<accession>A0A5N1J0Z7</accession>
<proteinExistence type="predicted"/>
<dbReference type="EMBL" id="VTWS01000016">
    <property type="protein sequence ID" value="KAA9340385.1"/>
    <property type="molecule type" value="Genomic_DNA"/>
</dbReference>
<dbReference type="InterPro" id="IPR018490">
    <property type="entry name" value="cNMP-bd_dom_sf"/>
</dbReference>
<dbReference type="InterPro" id="IPR014710">
    <property type="entry name" value="RmlC-like_jellyroll"/>
</dbReference>
<gene>
    <name evidence="1" type="ORF">F0P93_31065</name>
</gene>
<name>A0A5N1J0Z7_9BACT</name>
<organism evidence="1 2">
    <name type="scientific">Larkinella humicola</name>
    <dbReference type="NCBI Taxonomy" id="2607654"/>
    <lineage>
        <taxon>Bacteria</taxon>
        <taxon>Pseudomonadati</taxon>
        <taxon>Bacteroidota</taxon>
        <taxon>Cytophagia</taxon>
        <taxon>Cytophagales</taxon>
        <taxon>Spirosomataceae</taxon>
        <taxon>Larkinella</taxon>
    </lineage>
</organism>
<keyword evidence="2" id="KW-1185">Reference proteome</keyword>
<evidence type="ECO:0000313" key="1">
    <source>
        <dbReference type="EMBL" id="KAA9340385.1"/>
    </source>
</evidence>
<sequence length="186" mass="21648">MELLDFVKQRINLGPELETRLDLAFKREECPKGHQLLQPDNFSKKVFFIEKGLCRTYYVKDGKDITHYFFLEDSFNMPIESIFYGKPSPYGLELLENCVVRTAQYGELEKYIDSSSSLEKLIRLLLIDQLKAFSDRMYAIQFQSAQERYRTLIDNHPGILQRAPLGHIASYLGITQQTLSVIRAQK</sequence>
<dbReference type="RefSeq" id="WP_150881694.1">
    <property type="nucleotide sequence ID" value="NZ_VTWS01000016.1"/>
</dbReference>
<reference evidence="1 2" key="1">
    <citation type="submission" date="2019-09" db="EMBL/GenBank/DDBJ databases">
        <title>Genome Sequence of Larkinella sp MA1.</title>
        <authorList>
            <person name="Srinivasan S."/>
        </authorList>
    </citation>
    <scope>NUCLEOTIDE SEQUENCE [LARGE SCALE GENOMIC DNA]</scope>
    <source>
        <strain evidence="1 2">MA1</strain>
    </source>
</reference>
<evidence type="ECO:0000313" key="2">
    <source>
        <dbReference type="Proteomes" id="UP000326344"/>
    </source>
</evidence>
<dbReference type="Proteomes" id="UP000326344">
    <property type="component" value="Unassembled WGS sequence"/>
</dbReference>
<comment type="caution">
    <text evidence="1">The sequence shown here is derived from an EMBL/GenBank/DDBJ whole genome shotgun (WGS) entry which is preliminary data.</text>
</comment>
<dbReference type="Gene3D" id="2.60.120.10">
    <property type="entry name" value="Jelly Rolls"/>
    <property type="match status" value="1"/>
</dbReference>
<dbReference type="SUPFAM" id="SSF51206">
    <property type="entry name" value="cAMP-binding domain-like"/>
    <property type="match status" value="1"/>
</dbReference>
<dbReference type="AlphaFoldDB" id="A0A5N1J0Z7"/>
<protein>
    <submittedName>
        <fullName evidence="1">Crp/Fnr family transcriptional regulator</fullName>
    </submittedName>
</protein>